<accession>A0A9W4H4E0</accession>
<comment type="caution">
    <text evidence="2">The sequence shown here is derived from an EMBL/GenBank/DDBJ whole genome shotgun (WGS) entry which is preliminary data.</text>
</comment>
<name>A0A9W4H4E0_9ACTN</name>
<dbReference type="EMBL" id="CAJVAX010000019">
    <property type="protein sequence ID" value="CAG7650092.1"/>
    <property type="molecule type" value="Genomic_DNA"/>
</dbReference>
<evidence type="ECO:0000313" key="3">
    <source>
        <dbReference type="Proteomes" id="UP001153328"/>
    </source>
</evidence>
<dbReference type="AlphaFoldDB" id="A0A9W4H4E0"/>
<protein>
    <submittedName>
        <fullName evidence="2">Uncharacterized protein</fullName>
    </submittedName>
</protein>
<evidence type="ECO:0000256" key="1">
    <source>
        <dbReference type="SAM" id="MobiDB-lite"/>
    </source>
</evidence>
<keyword evidence="3" id="KW-1185">Reference proteome</keyword>
<evidence type="ECO:0000313" key="2">
    <source>
        <dbReference type="EMBL" id="CAG7650092.1"/>
    </source>
</evidence>
<feature type="region of interest" description="Disordered" evidence="1">
    <location>
        <begin position="1"/>
        <end position="21"/>
    </location>
</feature>
<gene>
    <name evidence="2" type="ORF">SBRY_50271</name>
</gene>
<organism evidence="2 3">
    <name type="scientific">Actinacidiphila bryophytorum</name>
    <dbReference type="NCBI Taxonomy" id="1436133"/>
    <lineage>
        <taxon>Bacteria</taxon>
        <taxon>Bacillati</taxon>
        <taxon>Actinomycetota</taxon>
        <taxon>Actinomycetes</taxon>
        <taxon>Kitasatosporales</taxon>
        <taxon>Streptomycetaceae</taxon>
        <taxon>Actinacidiphila</taxon>
    </lineage>
</organism>
<dbReference type="Proteomes" id="UP001153328">
    <property type="component" value="Unassembled WGS sequence"/>
</dbReference>
<proteinExistence type="predicted"/>
<sequence length="21" mass="2504">MARTPAENLKHWEPQLQLGRQ</sequence>
<reference evidence="2" key="1">
    <citation type="submission" date="2021-06" db="EMBL/GenBank/DDBJ databases">
        <authorList>
            <person name="Arsene-Ploetze F."/>
        </authorList>
    </citation>
    <scope>NUCLEOTIDE SEQUENCE</scope>
    <source>
        <strain evidence="2">SBRY1</strain>
    </source>
</reference>